<evidence type="ECO:0000256" key="9">
    <source>
        <dbReference type="ARBA" id="ARBA00022692"/>
    </source>
</evidence>
<dbReference type="RefSeq" id="WP_011477827.1">
    <property type="nucleotide sequence ID" value="NZ_LAOJ01000001.1"/>
</dbReference>
<comment type="subcellular location">
    <subcellularLocation>
        <location evidence="2">Cell inner membrane</location>
        <topology evidence="2">Multi-pass membrane protein</topology>
    </subcellularLocation>
</comment>
<reference evidence="18 19" key="1">
    <citation type="submission" date="2015-02" db="EMBL/GenBank/DDBJ databases">
        <title>Genome Sequencing of Rickettsiales.</title>
        <authorList>
            <person name="Daugherty S.C."/>
            <person name="Su Q."/>
            <person name="Abolude K."/>
            <person name="Beier-Sexton M."/>
            <person name="Carlyon J.A."/>
            <person name="Carter R."/>
            <person name="Day N.P."/>
            <person name="Dumler S.J."/>
            <person name="Dyachenko V."/>
            <person name="Godinez A."/>
            <person name="Kurtti T.J."/>
            <person name="Lichay M."/>
            <person name="Mullins K.E."/>
            <person name="Ott S."/>
            <person name="Pappas-Brown V."/>
            <person name="Paris D.H."/>
            <person name="Patel P."/>
            <person name="Richards A.L."/>
            <person name="Sadzewicz L."/>
            <person name="Sears K."/>
            <person name="Seidman D."/>
            <person name="Sengamalay N."/>
            <person name="Stenos J."/>
            <person name="Tallon L.J."/>
            <person name="Vincent G."/>
            <person name="Fraser C.M."/>
            <person name="Munderloh U."/>
            <person name="Dunning-Hotopp J.C."/>
        </authorList>
    </citation>
    <scope>NUCLEOTIDE SEQUENCE [LARGE SCALE GENOMIC DNA]</scope>
    <source>
        <strain evidence="18 19">RML Mogi</strain>
    </source>
</reference>
<dbReference type="InterPro" id="IPR000701">
    <property type="entry name" value="SuccDH_FuR_B_TM-su"/>
</dbReference>
<name>A0A0F3QL85_RICBE</name>
<dbReference type="SUPFAM" id="SSF81343">
    <property type="entry name" value="Fumarate reductase respiratory complex transmembrane subunits"/>
    <property type="match status" value="1"/>
</dbReference>
<feature type="transmembrane region" description="Helical" evidence="17">
    <location>
        <begin position="31"/>
        <end position="51"/>
    </location>
</feature>
<comment type="similarity">
    <text evidence="4">Belongs to the cytochrome b560 family.</text>
</comment>
<dbReference type="PROSITE" id="PS01001">
    <property type="entry name" value="SDH_CYT_2"/>
    <property type="match status" value="1"/>
</dbReference>
<keyword evidence="12 17" id="KW-1133">Transmembrane helix</keyword>
<dbReference type="Pfam" id="PF01127">
    <property type="entry name" value="Sdh_cyt"/>
    <property type="match status" value="1"/>
</dbReference>
<dbReference type="PANTHER" id="PTHR10978:SF5">
    <property type="entry name" value="SUCCINATE DEHYDROGENASE CYTOCHROME B560 SUBUNIT, MITOCHONDRIAL"/>
    <property type="match status" value="1"/>
</dbReference>
<dbReference type="PIRSF" id="PIRSF000178">
    <property type="entry name" value="SDH_cyt_b560"/>
    <property type="match status" value="1"/>
</dbReference>
<dbReference type="Proteomes" id="UP000033689">
    <property type="component" value="Unassembled WGS sequence"/>
</dbReference>
<evidence type="ECO:0000256" key="4">
    <source>
        <dbReference type="ARBA" id="ARBA00007244"/>
    </source>
</evidence>
<dbReference type="UniPathway" id="UPA00223"/>
<dbReference type="GO" id="GO:0005886">
    <property type="term" value="C:plasma membrane"/>
    <property type="evidence" value="ECO:0007669"/>
    <property type="project" value="UniProtKB-SubCell"/>
</dbReference>
<accession>A0A0F3QL85</accession>
<evidence type="ECO:0000256" key="6">
    <source>
        <dbReference type="ARBA" id="ARBA00022448"/>
    </source>
</evidence>
<keyword evidence="8 16" id="KW-0349">Heme</keyword>
<evidence type="ECO:0000256" key="11">
    <source>
        <dbReference type="ARBA" id="ARBA00022982"/>
    </source>
</evidence>
<dbReference type="GO" id="GO:0009055">
    <property type="term" value="F:electron transfer activity"/>
    <property type="evidence" value="ECO:0007669"/>
    <property type="project" value="InterPro"/>
</dbReference>
<evidence type="ECO:0000313" key="19">
    <source>
        <dbReference type="Proteomes" id="UP000033689"/>
    </source>
</evidence>
<protein>
    <recommendedName>
        <fullName evidence="5">Succinate dehydrogenase cytochrome b556 subunit</fullName>
    </recommendedName>
</protein>
<dbReference type="InterPro" id="IPR014314">
    <property type="entry name" value="Succ_DH_cytb556"/>
</dbReference>
<evidence type="ECO:0000256" key="8">
    <source>
        <dbReference type="ARBA" id="ARBA00022617"/>
    </source>
</evidence>
<dbReference type="GO" id="GO:0006099">
    <property type="term" value="P:tricarboxylic acid cycle"/>
    <property type="evidence" value="ECO:0007669"/>
    <property type="project" value="UniProtKB-UniPathway"/>
</dbReference>
<comment type="caution">
    <text evidence="18">The sequence shown here is derived from an EMBL/GenBank/DDBJ whole genome shotgun (WGS) entry which is preliminary data.</text>
</comment>
<sequence>MTKTKQEIYNKRPTSPHLTIYKPQISSTLSILHRMTGVALFFAVSILAWWFILSKFDSNYIKLANCCCIIKICLILTSFAWFYHLCNGIRHLFWDIGLGFSIKAVNLTGWSVVICSVLFTILLWV</sequence>
<keyword evidence="6" id="KW-0813">Transport</keyword>
<dbReference type="AlphaFoldDB" id="A0A0F3QL85"/>
<dbReference type="PANTHER" id="PTHR10978">
    <property type="entry name" value="SUCCINATE DEHYDROGENASE CYTOCHROME B560 SUBUNIT"/>
    <property type="match status" value="1"/>
</dbReference>
<keyword evidence="11" id="KW-0249">Electron transport</keyword>
<evidence type="ECO:0000256" key="10">
    <source>
        <dbReference type="ARBA" id="ARBA00022723"/>
    </source>
</evidence>
<comment type="subunit">
    <text evidence="15">Part of an enzyme complex containing four subunits: a flavoprotein, an iron-sulfur protein, plus two membrane-anchoring proteins, SdhC and SdhD. The complex can form homotrimers.</text>
</comment>
<keyword evidence="13 16" id="KW-0408">Iron</keyword>
<evidence type="ECO:0000256" key="14">
    <source>
        <dbReference type="ARBA" id="ARBA00023136"/>
    </source>
</evidence>
<keyword evidence="9 17" id="KW-0812">Transmembrane</keyword>
<keyword evidence="7" id="KW-0816">Tricarboxylic acid cycle</keyword>
<dbReference type="CDD" id="cd03499">
    <property type="entry name" value="SQR_TypeC_SdhC"/>
    <property type="match status" value="1"/>
</dbReference>
<dbReference type="STRING" id="33990.A3306_00750"/>
<evidence type="ECO:0000256" key="15">
    <source>
        <dbReference type="ARBA" id="ARBA00025912"/>
    </source>
</evidence>
<dbReference type="InterPro" id="IPR034804">
    <property type="entry name" value="SQR/QFR_C/D"/>
</dbReference>
<evidence type="ECO:0000256" key="3">
    <source>
        <dbReference type="ARBA" id="ARBA00005163"/>
    </source>
</evidence>
<evidence type="ECO:0000256" key="1">
    <source>
        <dbReference type="ARBA" id="ARBA00004050"/>
    </source>
</evidence>
<dbReference type="NCBIfam" id="TIGR02970">
    <property type="entry name" value="succ_dehyd_cytB"/>
    <property type="match status" value="1"/>
</dbReference>
<keyword evidence="14 17" id="KW-0472">Membrane</keyword>
<proteinExistence type="inferred from homology"/>
<comment type="cofactor">
    <cofactor evidence="16">
        <name>heme</name>
        <dbReference type="ChEBI" id="CHEBI:30413"/>
    </cofactor>
    <text evidence="16">The heme is bound between the two transmembrane subunits.</text>
</comment>
<dbReference type="GO" id="GO:0046872">
    <property type="term" value="F:metal ion binding"/>
    <property type="evidence" value="ECO:0007669"/>
    <property type="project" value="UniProtKB-KW"/>
</dbReference>
<evidence type="ECO:0000256" key="5">
    <source>
        <dbReference type="ARBA" id="ARBA00020076"/>
    </source>
</evidence>
<dbReference type="EMBL" id="LAOJ01000001">
    <property type="protein sequence ID" value="KJV92911.1"/>
    <property type="molecule type" value="Genomic_DNA"/>
</dbReference>
<evidence type="ECO:0000256" key="16">
    <source>
        <dbReference type="PIRSR" id="PIRSR000178-1"/>
    </source>
</evidence>
<dbReference type="Gene3D" id="1.20.1300.10">
    <property type="entry name" value="Fumarate reductase/succinate dehydrogenase, transmembrane subunit"/>
    <property type="match status" value="1"/>
</dbReference>
<evidence type="ECO:0000256" key="17">
    <source>
        <dbReference type="SAM" id="Phobius"/>
    </source>
</evidence>
<feature type="transmembrane region" description="Helical" evidence="17">
    <location>
        <begin position="104"/>
        <end position="124"/>
    </location>
</feature>
<comment type="function">
    <text evidence="1">Membrane-anchoring subunit of succinate dehydrogenase (SDH).</text>
</comment>
<evidence type="ECO:0000256" key="2">
    <source>
        <dbReference type="ARBA" id="ARBA00004429"/>
    </source>
</evidence>
<gene>
    <name evidence="18" type="primary">sdhC</name>
    <name evidence="18" type="ORF">RBEMOGI_1549</name>
</gene>
<feature type="binding site" description="axial binding residue" evidence="16">
    <location>
        <position position="84"/>
    </location>
    <ligand>
        <name>heme</name>
        <dbReference type="ChEBI" id="CHEBI:30413"/>
        <note>ligand shared with second transmembrane subunit</note>
    </ligand>
    <ligandPart>
        <name>Fe</name>
        <dbReference type="ChEBI" id="CHEBI:18248"/>
    </ligandPart>
</feature>
<comment type="pathway">
    <text evidence="3">Carbohydrate metabolism; tricarboxylic acid cycle.</text>
</comment>
<dbReference type="InterPro" id="IPR018495">
    <property type="entry name" value="Succ_DH_cyt_bsu_CS"/>
</dbReference>
<evidence type="ECO:0000313" key="18">
    <source>
        <dbReference type="EMBL" id="KJV92911.1"/>
    </source>
</evidence>
<keyword evidence="10 16" id="KW-0479">Metal-binding</keyword>
<dbReference type="PROSITE" id="PS01000">
    <property type="entry name" value="SDH_CYT_1"/>
    <property type="match status" value="1"/>
</dbReference>
<feature type="transmembrane region" description="Helical" evidence="17">
    <location>
        <begin position="63"/>
        <end position="84"/>
    </location>
</feature>
<dbReference type="SMR" id="A0A0F3QL85"/>
<evidence type="ECO:0000256" key="7">
    <source>
        <dbReference type="ARBA" id="ARBA00022532"/>
    </source>
</evidence>
<dbReference type="PATRIC" id="fig|1359194.3.peg.1587"/>
<evidence type="ECO:0000256" key="13">
    <source>
        <dbReference type="ARBA" id="ARBA00023004"/>
    </source>
</evidence>
<evidence type="ECO:0000256" key="12">
    <source>
        <dbReference type="ARBA" id="ARBA00022989"/>
    </source>
</evidence>
<organism evidence="18 19">
    <name type="scientific">Rickettsia bellii str. RML Mogi</name>
    <dbReference type="NCBI Taxonomy" id="1359194"/>
    <lineage>
        <taxon>Bacteria</taxon>
        <taxon>Pseudomonadati</taxon>
        <taxon>Pseudomonadota</taxon>
        <taxon>Alphaproteobacteria</taxon>
        <taxon>Rickettsiales</taxon>
        <taxon>Rickettsiaceae</taxon>
        <taxon>Rickettsieae</taxon>
        <taxon>Rickettsia</taxon>
        <taxon>belli group</taxon>
    </lineage>
</organism>